<keyword evidence="3" id="KW-1133">Transmembrane helix</keyword>
<dbReference type="RefSeq" id="WP_406568125.1">
    <property type="nucleotide sequence ID" value="NZ_AP025628.1"/>
</dbReference>
<feature type="region of interest" description="Disordered" evidence="2">
    <location>
        <begin position="26"/>
        <end position="80"/>
    </location>
</feature>
<keyword evidence="1" id="KW-0175">Coiled coil</keyword>
<feature type="signal peptide" evidence="4">
    <location>
        <begin position="1"/>
        <end position="20"/>
    </location>
</feature>
<gene>
    <name evidence="6" type="ORF">caldi_19680</name>
</gene>
<dbReference type="PROSITE" id="PS51257">
    <property type="entry name" value="PROKAR_LIPOPROTEIN"/>
    <property type="match status" value="1"/>
</dbReference>
<organism evidence="6 7">
    <name type="scientific">Caldinitratiruptor microaerophilus</name>
    <dbReference type="NCBI Taxonomy" id="671077"/>
    <lineage>
        <taxon>Bacteria</taxon>
        <taxon>Bacillati</taxon>
        <taxon>Bacillota</taxon>
        <taxon>Clostridia</taxon>
        <taxon>Eubacteriales</taxon>
        <taxon>Symbiobacteriaceae</taxon>
        <taxon>Caldinitratiruptor</taxon>
    </lineage>
</organism>
<keyword evidence="4" id="KW-0732">Signal</keyword>
<protein>
    <recommendedName>
        <fullName evidence="5">DUF4349 domain-containing protein</fullName>
    </recommendedName>
</protein>
<feature type="domain" description="DUF4349" evidence="5">
    <location>
        <begin position="102"/>
        <end position="311"/>
    </location>
</feature>
<dbReference type="InterPro" id="IPR025645">
    <property type="entry name" value="DUF4349"/>
</dbReference>
<dbReference type="Pfam" id="PF14257">
    <property type="entry name" value="DUF4349"/>
    <property type="match status" value="1"/>
</dbReference>
<evidence type="ECO:0000313" key="7">
    <source>
        <dbReference type="Proteomes" id="UP001163687"/>
    </source>
</evidence>
<name>A0AA35CM16_9FIRM</name>
<dbReference type="KEGG" id="cmic:caldi_19680"/>
<dbReference type="EMBL" id="AP025628">
    <property type="protein sequence ID" value="BDG60878.1"/>
    <property type="molecule type" value="Genomic_DNA"/>
</dbReference>
<reference evidence="6" key="1">
    <citation type="submission" date="2022-03" db="EMBL/GenBank/DDBJ databases">
        <title>Complete genome sequence of Caldinitratiruptor microaerophilus.</title>
        <authorList>
            <person name="Mukaiyama R."/>
            <person name="Nishiyama T."/>
            <person name="Ueda K."/>
        </authorList>
    </citation>
    <scope>NUCLEOTIDE SEQUENCE</scope>
    <source>
        <strain evidence="6">JCM 16183</strain>
    </source>
</reference>
<evidence type="ECO:0000259" key="5">
    <source>
        <dbReference type="Pfam" id="PF14257"/>
    </source>
</evidence>
<accession>A0AA35CM16</accession>
<feature type="coiled-coil region" evidence="1">
    <location>
        <begin position="181"/>
        <end position="245"/>
    </location>
</feature>
<evidence type="ECO:0000313" key="6">
    <source>
        <dbReference type="EMBL" id="BDG60878.1"/>
    </source>
</evidence>
<keyword evidence="3" id="KW-0812">Transmembrane</keyword>
<dbReference type="AlphaFoldDB" id="A0AA35CM16"/>
<evidence type="ECO:0000256" key="4">
    <source>
        <dbReference type="SAM" id="SignalP"/>
    </source>
</evidence>
<evidence type="ECO:0000256" key="3">
    <source>
        <dbReference type="SAM" id="Phobius"/>
    </source>
</evidence>
<sequence length="384" mass="40578">MRRVLSLVALVVLSTTLLTACGSGIRKSAPAPQRQPATPDGAPSPAVGRGSPESGSLLDGGGTAASAPVQPGAGQAVPGAWPAPVPLEAAATSVPTPADARRKIVLNAQFDVKVKDADEAVNRIGISVRAAGGYVQETKVSGTRQQGRSVNMSLRVPAAQYGNIVDLIIGLGEVTGRREWTEDVTEQYVDLEERIRSKEAHLTRLRQLLNRSGSVKELMEVEQEIDRVTAELESLQGRVRLLANRVDFSTIVLNLYEPQMPAPIEEPGSIWERMKLAFKASASSLANFTGNVAVVLASALPVVAYVTTLVAPAYAVFRAIRGAWRRRAAPVPPLHPAAGVTGRCRKSTPGARRGCVATANASPSRSPVCALVGVQGVEPWTSRL</sequence>
<dbReference type="Proteomes" id="UP001163687">
    <property type="component" value="Chromosome"/>
</dbReference>
<keyword evidence="7" id="KW-1185">Reference proteome</keyword>
<proteinExistence type="predicted"/>
<feature type="chain" id="PRO_5041263785" description="DUF4349 domain-containing protein" evidence="4">
    <location>
        <begin position="21"/>
        <end position="384"/>
    </location>
</feature>
<feature type="transmembrane region" description="Helical" evidence="3">
    <location>
        <begin position="292"/>
        <end position="317"/>
    </location>
</feature>
<evidence type="ECO:0000256" key="1">
    <source>
        <dbReference type="SAM" id="Coils"/>
    </source>
</evidence>
<keyword evidence="3" id="KW-0472">Membrane</keyword>
<evidence type="ECO:0000256" key="2">
    <source>
        <dbReference type="SAM" id="MobiDB-lite"/>
    </source>
</evidence>